<dbReference type="Proteomes" id="UP000184304">
    <property type="component" value="Unassembled WGS sequence"/>
</dbReference>
<reference evidence="3" key="1">
    <citation type="journal article" date="2017" name="Genome Biol.">
        <title>Comparative genomics reveals high biological diversity and specific adaptations in the industrially and medically important fungal genus Aspergillus.</title>
        <authorList>
            <person name="de Vries R.P."/>
            <person name="Riley R."/>
            <person name="Wiebenga A."/>
            <person name="Aguilar-Osorio G."/>
            <person name="Amillis S."/>
            <person name="Uchima C.A."/>
            <person name="Anderluh G."/>
            <person name="Asadollahi M."/>
            <person name="Askin M."/>
            <person name="Barry K."/>
            <person name="Battaglia E."/>
            <person name="Bayram O."/>
            <person name="Benocci T."/>
            <person name="Braus-Stromeyer S.A."/>
            <person name="Caldana C."/>
            <person name="Canovas D."/>
            <person name="Cerqueira G.C."/>
            <person name="Chen F."/>
            <person name="Chen W."/>
            <person name="Choi C."/>
            <person name="Clum A."/>
            <person name="Dos Santos R.A."/>
            <person name="Damasio A.R."/>
            <person name="Diallinas G."/>
            <person name="Emri T."/>
            <person name="Fekete E."/>
            <person name="Flipphi M."/>
            <person name="Freyberg S."/>
            <person name="Gallo A."/>
            <person name="Gournas C."/>
            <person name="Habgood R."/>
            <person name="Hainaut M."/>
            <person name="Harispe M.L."/>
            <person name="Henrissat B."/>
            <person name="Hilden K.S."/>
            <person name="Hope R."/>
            <person name="Hossain A."/>
            <person name="Karabika E."/>
            <person name="Karaffa L."/>
            <person name="Karanyi Z."/>
            <person name="Krasevec N."/>
            <person name="Kuo A."/>
            <person name="Kusch H."/>
            <person name="LaButti K."/>
            <person name="Lagendijk E.L."/>
            <person name="Lapidus A."/>
            <person name="Levasseur A."/>
            <person name="Lindquist E."/>
            <person name="Lipzen A."/>
            <person name="Logrieco A.F."/>
            <person name="MacCabe A."/>
            <person name="Maekelae M.R."/>
            <person name="Malavazi I."/>
            <person name="Melin P."/>
            <person name="Meyer V."/>
            <person name="Mielnichuk N."/>
            <person name="Miskei M."/>
            <person name="Molnar A.P."/>
            <person name="Mule G."/>
            <person name="Ngan C.Y."/>
            <person name="Orejas M."/>
            <person name="Orosz E."/>
            <person name="Ouedraogo J.P."/>
            <person name="Overkamp K.M."/>
            <person name="Park H.-S."/>
            <person name="Perrone G."/>
            <person name="Piumi F."/>
            <person name="Punt P.J."/>
            <person name="Ram A.F."/>
            <person name="Ramon A."/>
            <person name="Rauscher S."/>
            <person name="Record E."/>
            <person name="Riano-Pachon D.M."/>
            <person name="Robert V."/>
            <person name="Roehrig J."/>
            <person name="Ruller R."/>
            <person name="Salamov A."/>
            <person name="Salih N.S."/>
            <person name="Samson R.A."/>
            <person name="Sandor E."/>
            <person name="Sanguinetti M."/>
            <person name="Schuetze T."/>
            <person name="Sepcic K."/>
            <person name="Shelest E."/>
            <person name="Sherlock G."/>
            <person name="Sophianopoulou V."/>
            <person name="Squina F.M."/>
            <person name="Sun H."/>
            <person name="Susca A."/>
            <person name="Todd R.B."/>
            <person name="Tsang A."/>
            <person name="Unkles S.E."/>
            <person name="van de Wiele N."/>
            <person name="van Rossen-Uffink D."/>
            <person name="Oliveira J.V."/>
            <person name="Vesth T.C."/>
            <person name="Visser J."/>
            <person name="Yu J.-H."/>
            <person name="Zhou M."/>
            <person name="Andersen M.R."/>
            <person name="Archer D.B."/>
            <person name="Baker S.E."/>
            <person name="Benoit I."/>
            <person name="Brakhage A.A."/>
            <person name="Braus G.H."/>
            <person name="Fischer R."/>
            <person name="Frisvad J.C."/>
            <person name="Goldman G.H."/>
            <person name="Houbraken J."/>
            <person name="Oakley B."/>
            <person name="Pocsi I."/>
            <person name="Scazzocchio C."/>
            <person name="Seiboth B."/>
            <person name="vanKuyk P.A."/>
            <person name="Wortman J."/>
            <person name="Dyer P.S."/>
            <person name="Grigoriev I.V."/>
        </authorList>
    </citation>
    <scope>NUCLEOTIDE SEQUENCE [LARGE SCALE GENOMIC DNA]</scope>
    <source>
        <strain evidence="3">CBS 134.48</strain>
    </source>
</reference>
<dbReference type="AlphaFoldDB" id="A0A1L9NNT1"/>
<organism evidence="2 3">
    <name type="scientific">Aspergillus tubingensis (strain CBS 134.48)</name>
    <dbReference type="NCBI Taxonomy" id="767770"/>
    <lineage>
        <taxon>Eukaryota</taxon>
        <taxon>Fungi</taxon>
        <taxon>Dikarya</taxon>
        <taxon>Ascomycota</taxon>
        <taxon>Pezizomycotina</taxon>
        <taxon>Eurotiomycetes</taxon>
        <taxon>Eurotiomycetidae</taxon>
        <taxon>Eurotiales</taxon>
        <taxon>Aspergillaceae</taxon>
        <taxon>Aspergillus</taxon>
        <taxon>Aspergillus subgen. Circumdati</taxon>
    </lineage>
</organism>
<gene>
    <name evidence="2" type="ORF">ASPTUDRAFT_278930</name>
</gene>
<keyword evidence="3" id="KW-1185">Reference proteome</keyword>
<evidence type="ECO:0000313" key="3">
    <source>
        <dbReference type="Proteomes" id="UP000184304"/>
    </source>
</evidence>
<protein>
    <submittedName>
        <fullName evidence="2">Uncharacterized protein</fullName>
    </submittedName>
</protein>
<dbReference type="VEuPathDB" id="FungiDB:ASPTUDRAFT_278930"/>
<feature type="region of interest" description="Disordered" evidence="1">
    <location>
        <begin position="22"/>
        <end position="45"/>
    </location>
</feature>
<dbReference type="OrthoDB" id="10431395at2759"/>
<dbReference type="EMBL" id="KV878176">
    <property type="protein sequence ID" value="OJI90960.1"/>
    <property type="molecule type" value="Genomic_DNA"/>
</dbReference>
<proteinExistence type="predicted"/>
<evidence type="ECO:0000256" key="1">
    <source>
        <dbReference type="SAM" id="MobiDB-lite"/>
    </source>
</evidence>
<sequence length="200" mass="22087">MILFSLSARELIEVVKAKESSIQNQGERPAGPPQKVAVGKSARWPSAIPNPTPGVFDARAGPPTAVPAIICFPRRYPSLFPAFIAPIFPPIYRSPCHLSSFACLDPLPTLHLSVGEILGPTFAPLLLVRTYTRHVTHTKKENHKRQTQNLHFDINGFFSCEDDGLVSVIVNPFSPCLIPPTYMPFPCVFLFVRILPSRST</sequence>
<evidence type="ECO:0000313" key="2">
    <source>
        <dbReference type="EMBL" id="OJI90960.1"/>
    </source>
</evidence>
<accession>A0A1L9NNT1</accession>
<name>A0A1L9NNT1_ASPTC</name>